<protein>
    <submittedName>
        <fullName evidence="8">Cyclic pyranopterin monophosphate synthase</fullName>
    </submittedName>
</protein>
<evidence type="ECO:0000313" key="8">
    <source>
        <dbReference type="EMBL" id="OIQ60361.1"/>
    </source>
</evidence>
<dbReference type="InterPro" id="IPR058240">
    <property type="entry name" value="rSAM_sf"/>
</dbReference>
<dbReference type="CDD" id="cd01335">
    <property type="entry name" value="Radical_SAM"/>
    <property type="match status" value="1"/>
</dbReference>
<dbReference type="SMART" id="SM00228">
    <property type="entry name" value="PDZ"/>
    <property type="match status" value="1"/>
</dbReference>
<dbReference type="GO" id="GO:0003824">
    <property type="term" value="F:catalytic activity"/>
    <property type="evidence" value="ECO:0007669"/>
    <property type="project" value="InterPro"/>
</dbReference>
<dbReference type="InterPro" id="IPR001478">
    <property type="entry name" value="PDZ"/>
</dbReference>
<name>A0A1J5NMI2_NEOTH</name>
<evidence type="ECO:0000313" key="9">
    <source>
        <dbReference type="Proteomes" id="UP000182811"/>
    </source>
</evidence>
<evidence type="ECO:0000259" key="6">
    <source>
        <dbReference type="PROSITE" id="PS50106"/>
    </source>
</evidence>
<dbReference type="EMBL" id="MDDC01000005">
    <property type="protein sequence ID" value="OIQ60361.1"/>
    <property type="molecule type" value="Genomic_DNA"/>
</dbReference>
<dbReference type="InterPro" id="IPR006638">
    <property type="entry name" value="Elp3/MiaA/NifB-like_rSAM"/>
</dbReference>
<evidence type="ECO:0000259" key="7">
    <source>
        <dbReference type="PROSITE" id="PS51918"/>
    </source>
</evidence>
<gene>
    <name evidence="8" type="primary">moaA_1</name>
    <name evidence="8" type="ORF">MOTE_07640</name>
</gene>
<dbReference type="Pfam" id="PF04055">
    <property type="entry name" value="Radical_SAM"/>
    <property type="match status" value="1"/>
</dbReference>
<dbReference type="InterPro" id="IPR013785">
    <property type="entry name" value="Aldolase_TIM"/>
</dbReference>
<sequence>MDNFHLALVTASRYNILPLTSTCNLACLFCSHRQNPPGVETWRLPPLKGEEVDNLLDYLDGDRKIVIGESATRLIEGEPLTHPDFLAIMRKIRRRFPRARLEITTNGTLLTPKLIREMADLQPLEINLSLNSASPEGRRRLMGDKNPGAALKAPMALQQAGIIYQGSLVACPWLVGWDDFRETILYLARAGARTIRVFLPGYTRLAPPELRFPPGLRRQIEGELEQLRSLTDVPLLLEPPFLDNLLPEVEGVIPGTPAARAGLKRGDLILEIDGRKPRSRVEAYRLAAVPGQRRLLVGRSHRKNYGSSELKLTGGQPGKSNGSCSEPSATGEGIQGAFFELEVGREGSGLTFAWDFDPDLLPEVEKACRRHSARKVLILTSRLGATVVKDAVAGLSLYLEVVATPSRFFGGSIGCAGLLTLADFQAAWQDWQEAKGPTDLIILPSIAFDYQGRDLAGEHYLNLAASTGVPVELV</sequence>
<reference evidence="8 9" key="1">
    <citation type="submission" date="2016-08" db="EMBL/GenBank/DDBJ databases">
        <title>Genome-based comparison of Moorella thermoacetic strains.</title>
        <authorList>
            <person name="Poehlein A."/>
            <person name="Bengelsdorf F.R."/>
            <person name="Esser C."/>
            <person name="Duerre P."/>
            <person name="Daniel R."/>
        </authorList>
    </citation>
    <scope>NUCLEOTIDE SEQUENCE [LARGE SCALE GENOMIC DNA]</scope>
    <source>
        <strain evidence="8 9">DSM 21394</strain>
    </source>
</reference>
<evidence type="ECO:0000256" key="3">
    <source>
        <dbReference type="ARBA" id="ARBA00023004"/>
    </source>
</evidence>
<keyword evidence="2" id="KW-0479">Metal-binding</keyword>
<dbReference type="SFLD" id="SFLDS00029">
    <property type="entry name" value="Radical_SAM"/>
    <property type="match status" value="1"/>
</dbReference>
<dbReference type="InterPro" id="IPR007197">
    <property type="entry name" value="rSAM"/>
</dbReference>
<dbReference type="SMART" id="SM00729">
    <property type="entry name" value="Elp3"/>
    <property type="match status" value="1"/>
</dbReference>
<dbReference type="GO" id="GO:0046872">
    <property type="term" value="F:metal ion binding"/>
    <property type="evidence" value="ECO:0007669"/>
    <property type="project" value="UniProtKB-KW"/>
</dbReference>
<dbReference type="InterPro" id="IPR041489">
    <property type="entry name" value="PDZ_6"/>
</dbReference>
<feature type="compositionally biased region" description="Polar residues" evidence="5">
    <location>
        <begin position="318"/>
        <end position="328"/>
    </location>
</feature>
<dbReference type="Pfam" id="PF17820">
    <property type="entry name" value="PDZ_6"/>
    <property type="match status" value="1"/>
</dbReference>
<keyword evidence="3" id="KW-0408">Iron</keyword>
<feature type="region of interest" description="Disordered" evidence="5">
    <location>
        <begin position="306"/>
        <end position="330"/>
    </location>
</feature>
<dbReference type="GO" id="GO:0051536">
    <property type="term" value="F:iron-sulfur cluster binding"/>
    <property type="evidence" value="ECO:0007669"/>
    <property type="project" value="UniProtKB-KW"/>
</dbReference>
<dbReference type="Proteomes" id="UP000182811">
    <property type="component" value="Unassembled WGS sequence"/>
</dbReference>
<dbReference type="Pfam" id="PF04459">
    <property type="entry name" value="DUF512"/>
    <property type="match status" value="1"/>
</dbReference>
<dbReference type="PANTHER" id="PTHR11228">
    <property type="entry name" value="RADICAL SAM DOMAIN PROTEIN"/>
    <property type="match status" value="1"/>
</dbReference>
<dbReference type="Gene3D" id="3.20.20.70">
    <property type="entry name" value="Aldolase class I"/>
    <property type="match status" value="1"/>
</dbReference>
<dbReference type="InterPro" id="IPR007549">
    <property type="entry name" value="DUF512"/>
</dbReference>
<keyword evidence="1" id="KW-0949">S-adenosyl-L-methionine</keyword>
<evidence type="ECO:0000256" key="2">
    <source>
        <dbReference type="ARBA" id="ARBA00022723"/>
    </source>
</evidence>
<dbReference type="SUPFAM" id="SSF102114">
    <property type="entry name" value="Radical SAM enzymes"/>
    <property type="match status" value="1"/>
</dbReference>
<evidence type="ECO:0000256" key="5">
    <source>
        <dbReference type="SAM" id="MobiDB-lite"/>
    </source>
</evidence>
<evidence type="ECO:0000256" key="4">
    <source>
        <dbReference type="ARBA" id="ARBA00023014"/>
    </source>
</evidence>
<accession>A0A1J5NMI2</accession>
<dbReference type="SUPFAM" id="SSF50156">
    <property type="entry name" value="PDZ domain-like"/>
    <property type="match status" value="1"/>
</dbReference>
<keyword evidence="4" id="KW-0411">Iron-sulfur</keyword>
<dbReference type="AlphaFoldDB" id="A0A1J5NMI2"/>
<feature type="domain" description="PDZ" evidence="6">
    <location>
        <begin position="249"/>
        <end position="282"/>
    </location>
</feature>
<organism evidence="8 9">
    <name type="scientific">Neomoorella thermoacetica</name>
    <name type="common">Clostridium thermoaceticum</name>
    <dbReference type="NCBI Taxonomy" id="1525"/>
    <lineage>
        <taxon>Bacteria</taxon>
        <taxon>Bacillati</taxon>
        <taxon>Bacillota</taxon>
        <taxon>Clostridia</taxon>
        <taxon>Neomoorellales</taxon>
        <taxon>Neomoorellaceae</taxon>
        <taxon>Neomoorella</taxon>
    </lineage>
</organism>
<dbReference type="PROSITE" id="PS50106">
    <property type="entry name" value="PDZ"/>
    <property type="match status" value="1"/>
</dbReference>
<feature type="domain" description="Radical SAM core" evidence="7">
    <location>
        <begin position="9"/>
        <end position="234"/>
    </location>
</feature>
<dbReference type="Gene3D" id="2.30.42.10">
    <property type="match status" value="1"/>
</dbReference>
<comment type="caution">
    <text evidence="8">The sequence shown here is derived from an EMBL/GenBank/DDBJ whole genome shotgun (WGS) entry which is preliminary data.</text>
</comment>
<dbReference type="OrthoDB" id="2110487at2"/>
<dbReference type="InterPro" id="IPR050377">
    <property type="entry name" value="Radical_SAM_PqqE_MftC-like"/>
</dbReference>
<evidence type="ECO:0000256" key="1">
    <source>
        <dbReference type="ARBA" id="ARBA00022691"/>
    </source>
</evidence>
<dbReference type="InterPro" id="IPR036034">
    <property type="entry name" value="PDZ_sf"/>
</dbReference>
<proteinExistence type="predicted"/>
<dbReference type="PROSITE" id="PS51918">
    <property type="entry name" value="RADICAL_SAM"/>
    <property type="match status" value="1"/>
</dbReference>
<dbReference type="SFLD" id="SFLDG01067">
    <property type="entry name" value="SPASM/twitch_domain_containing"/>
    <property type="match status" value="1"/>
</dbReference>
<dbReference type="PANTHER" id="PTHR11228:SF35">
    <property type="entry name" value="MOLYBDENUM COFACTOR BIOSYNTHESIS PROTEIN A-RELATED"/>
    <property type="match status" value="1"/>
</dbReference>